<dbReference type="AlphaFoldDB" id="A0A2V1DN64"/>
<dbReference type="OrthoDB" id="2603at2759"/>
<name>A0A2V1DN64_9PLEO</name>
<sequence>MNASATMRNAFIGTSRLSFCQANIGGNPSTRWPNRQPADPDFEAVDYVEYKASMRAVKIEEGPIYDNTCDVKDRGMGKAAKLGKMFTQFPIRDPPYLVSILFFIGSLIFIANSVFGLIPFIAPQWEFPHLMDIFYPVTIFVAASTYFAAGIIDMLGAFNAENGIMEIAKNKRGVPVLEHQPALLGSEEWSWSTCGRFRKLMRSDPNFQAGFFMFCGGMVLNIGAYPTIPGLMDPNSAYFPYLAFVTLIVGGWIVFVANSVAMFAKQKRWWRLKVTDAGWQGRLWFGLGGIGFMLTGVFLLLAESVMAAWVSLAGNACLLLGSIIVWYDTMEVV</sequence>
<evidence type="ECO:0000256" key="1">
    <source>
        <dbReference type="SAM" id="Phobius"/>
    </source>
</evidence>
<accession>A0A2V1DN64</accession>
<feature type="transmembrane region" description="Helical" evidence="1">
    <location>
        <begin position="238"/>
        <end position="263"/>
    </location>
</feature>
<gene>
    <name evidence="2" type="ORF">DM02DRAFT_615152</name>
</gene>
<dbReference type="Proteomes" id="UP000244855">
    <property type="component" value="Unassembled WGS sequence"/>
</dbReference>
<feature type="transmembrane region" description="Helical" evidence="1">
    <location>
        <begin position="308"/>
        <end position="327"/>
    </location>
</feature>
<feature type="transmembrane region" description="Helical" evidence="1">
    <location>
        <begin position="206"/>
        <end position="226"/>
    </location>
</feature>
<feature type="transmembrane region" description="Helical" evidence="1">
    <location>
        <begin position="96"/>
        <end position="121"/>
    </location>
</feature>
<proteinExistence type="predicted"/>
<reference evidence="2 3" key="1">
    <citation type="journal article" date="2018" name="Sci. Rep.">
        <title>Comparative genomics provides insights into the lifestyle and reveals functional heterogeneity of dark septate endophytic fungi.</title>
        <authorList>
            <person name="Knapp D.G."/>
            <person name="Nemeth J.B."/>
            <person name="Barry K."/>
            <person name="Hainaut M."/>
            <person name="Henrissat B."/>
            <person name="Johnson J."/>
            <person name="Kuo A."/>
            <person name="Lim J.H.P."/>
            <person name="Lipzen A."/>
            <person name="Nolan M."/>
            <person name="Ohm R.A."/>
            <person name="Tamas L."/>
            <person name="Grigoriev I.V."/>
            <person name="Spatafora J.W."/>
            <person name="Nagy L.G."/>
            <person name="Kovacs G.M."/>
        </authorList>
    </citation>
    <scope>NUCLEOTIDE SEQUENCE [LARGE SCALE GENOMIC DNA]</scope>
    <source>
        <strain evidence="2 3">DSE2036</strain>
    </source>
</reference>
<keyword evidence="1" id="KW-0472">Membrane</keyword>
<keyword evidence="3" id="KW-1185">Reference proteome</keyword>
<feature type="transmembrane region" description="Helical" evidence="1">
    <location>
        <begin position="283"/>
        <end position="302"/>
    </location>
</feature>
<evidence type="ECO:0008006" key="4">
    <source>
        <dbReference type="Google" id="ProtNLM"/>
    </source>
</evidence>
<dbReference type="STRING" id="97972.A0A2V1DN64"/>
<keyword evidence="1" id="KW-1133">Transmembrane helix</keyword>
<protein>
    <recommendedName>
        <fullName evidence="4">Integral membrane protein</fullName>
    </recommendedName>
</protein>
<feature type="transmembrane region" description="Helical" evidence="1">
    <location>
        <begin position="133"/>
        <end position="155"/>
    </location>
</feature>
<dbReference type="EMBL" id="KZ805395">
    <property type="protein sequence ID" value="PVH99291.1"/>
    <property type="molecule type" value="Genomic_DNA"/>
</dbReference>
<evidence type="ECO:0000313" key="2">
    <source>
        <dbReference type="EMBL" id="PVH99291.1"/>
    </source>
</evidence>
<evidence type="ECO:0000313" key="3">
    <source>
        <dbReference type="Proteomes" id="UP000244855"/>
    </source>
</evidence>
<keyword evidence="1" id="KW-0812">Transmembrane</keyword>
<organism evidence="2 3">
    <name type="scientific">Periconia macrospinosa</name>
    <dbReference type="NCBI Taxonomy" id="97972"/>
    <lineage>
        <taxon>Eukaryota</taxon>
        <taxon>Fungi</taxon>
        <taxon>Dikarya</taxon>
        <taxon>Ascomycota</taxon>
        <taxon>Pezizomycotina</taxon>
        <taxon>Dothideomycetes</taxon>
        <taxon>Pleosporomycetidae</taxon>
        <taxon>Pleosporales</taxon>
        <taxon>Massarineae</taxon>
        <taxon>Periconiaceae</taxon>
        <taxon>Periconia</taxon>
    </lineage>
</organism>